<dbReference type="InterPro" id="IPR023828">
    <property type="entry name" value="Peptidase_S8_Ser-AS"/>
</dbReference>
<dbReference type="PANTHER" id="PTHR43806">
    <property type="entry name" value="PEPTIDASE S8"/>
    <property type="match status" value="1"/>
</dbReference>
<dbReference type="InterPro" id="IPR050131">
    <property type="entry name" value="Peptidase_S8_subtilisin-like"/>
</dbReference>
<dbReference type="GO" id="GO:0004252">
    <property type="term" value="F:serine-type endopeptidase activity"/>
    <property type="evidence" value="ECO:0007669"/>
    <property type="project" value="InterPro"/>
</dbReference>
<dbReference type="GO" id="GO:0006508">
    <property type="term" value="P:proteolysis"/>
    <property type="evidence" value="ECO:0007669"/>
    <property type="project" value="UniProtKB-KW"/>
</dbReference>
<dbReference type="SUPFAM" id="SSF52743">
    <property type="entry name" value="Subtilisin-like"/>
    <property type="match status" value="1"/>
</dbReference>
<evidence type="ECO:0000256" key="2">
    <source>
        <dbReference type="ARBA" id="ARBA00022670"/>
    </source>
</evidence>
<reference evidence="7" key="1">
    <citation type="submission" date="2024-07" db="EMBL/GenBank/DDBJ databases">
        <authorList>
            <person name="Kim Y.J."/>
            <person name="Jeong J.Y."/>
        </authorList>
    </citation>
    <scope>NUCLEOTIDE SEQUENCE</scope>
    <source>
        <strain evidence="7">GIHE-MW2</strain>
    </source>
</reference>
<organism evidence="7">
    <name type="scientific">Planktothricoides raciborskii GIHE-MW2</name>
    <dbReference type="NCBI Taxonomy" id="2792601"/>
    <lineage>
        <taxon>Bacteria</taxon>
        <taxon>Bacillati</taxon>
        <taxon>Cyanobacteriota</taxon>
        <taxon>Cyanophyceae</taxon>
        <taxon>Oscillatoriophycideae</taxon>
        <taxon>Oscillatoriales</taxon>
        <taxon>Oscillatoriaceae</taxon>
        <taxon>Planktothricoides</taxon>
    </lineage>
</organism>
<accession>A0AAU8JHV0</accession>
<keyword evidence="3" id="KW-0378">Hydrolase</keyword>
<dbReference type="PROSITE" id="PS51892">
    <property type="entry name" value="SUBTILASE"/>
    <property type="match status" value="1"/>
</dbReference>
<dbReference type="PROSITE" id="PS00138">
    <property type="entry name" value="SUBTILASE_SER"/>
    <property type="match status" value="1"/>
</dbReference>
<evidence type="ECO:0000256" key="4">
    <source>
        <dbReference type="ARBA" id="ARBA00022825"/>
    </source>
</evidence>
<dbReference type="Gene3D" id="2.60.120.380">
    <property type="match status" value="1"/>
</dbReference>
<feature type="domain" description="Peptidase S8/S53" evidence="6">
    <location>
        <begin position="54"/>
        <end position="348"/>
    </location>
</feature>
<dbReference type="InterPro" id="IPR008979">
    <property type="entry name" value="Galactose-bd-like_sf"/>
</dbReference>
<keyword evidence="4" id="KW-0720">Serine protease</keyword>
<name>A0AAU8JHV0_9CYAN</name>
<sequence>MSKPLVSKKIGFITGGIALALLGIPALALQTSVGEAGIDARRLHNPPYNLTGRKISIGAVDIGRPRQFGIDKSVNRHREIPVTRVFFQDKSPNDQADAINEPNKQQAEQHAEQVASVMISSDKRLRGVAPDANLYATAVGMLQRSAQPEECLAAQHLALQNSGDVRAINFSFGETLQEDPRPNARLDGKALLTLCVDWSSRVHDVLYVIAGNQGMGGIPIPTDNYNGVNVAFTTLYNGVFSKIDLANLGTNFTGVFSRLTGFESNVDNRRLITLAAPGSNLEIMTMDGQVTQTSGTSFAAPHVTATVALLQEYSDRQLRQLLVQENIPNWTLDARNPQVMKAVLVNSTDKIKDNGDGKTLGMTRTIFANSKQDWLSSPAYRDQKLPLDGEMGSGQLNAYRAYQQFSAGQWQPDAPVPAIGWNYRTISEKSFDDYVLDQELVAGSYVSITLNWNRLVELNDGNNNGLYDLGETFSDKGLNNLDLYLLNADEDLSRLSEQDVARKAIWSSVSDVDSLEHIFYQIPKTGRYKIRVYYKQRVHENTQDYAIAWWTVPANSRRSE</sequence>
<dbReference type="SUPFAM" id="SSF49785">
    <property type="entry name" value="Galactose-binding domain-like"/>
    <property type="match status" value="1"/>
</dbReference>
<protein>
    <submittedName>
        <fullName evidence="7">S8 family serine peptidase</fullName>
    </submittedName>
</protein>
<gene>
    <name evidence="7" type="ORF">ABWT76_001697</name>
</gene>
<evidence type="ECO:0000256" key="1">
    <source>
        <dbReference type="ARBA" id="ARBA00011073"/>
    </source>
</evidence>
<keyword evidence="2" id="KW-0645">Protease</keyword>
<proteinExistence type="inferred from homology"/>
<dbReference type="InterPro" id="IPR036852">
    <property type="entry name" value="Peptidase_S8/S53_dom_sf"/>
</dbReference>
<comment type="caution">
    <text evidence="5">Lacks conserved residue(s) required for the propagation of feature annotation.</text>
</comment>
<evidence type="ECO:0000256" key="5">
    <source>
        <dbReference type="PROSITE-ProRule" id="PRU01240"/>
    </source>
</evidence>
<dbReference type="Pfam" id="PF00082">
    <property type="entry name" value="Peptidase_S8"/>
    <property type="match status" value="1"/>
</dbReference>
<dbReference type="RefSeq" id="WP_197285201.1">
    <property type="nucleotide sequence ID" value="NZ_CP159837.1"/>
</dbReference>
<evidence type="ECO:0000313" key="7">
    <source>
        <dbReference type="EMBL" id="XCM38821.1"/>
    </source>
</evidence>
<dbReference type="Gene3D" id="3.40.50.200">
    <property type="entry name" value="Peptidase S8/S53 domain"/>
    <property type="match status" value="1"/>
</dbReference>
<dbReference type="PANTHER" id="PTHR43806:SF11">
    <property type="entry name" value="CEREVISIN-RELATED"/>
    <property type="match status" value="1"/>
</dbReference>
<dbReference type="AlphaFoldDB" id="A0AAU8JHV0"/>
<dbReference type="InterPro" id="IPR000209">
    <property type="entry name" value="Peptidase_S8/S53_dom"/>
</dbReference>
<dbReference type="EMBL" id="CP159837">
    <property type="protein sequence ID" value="XCM38821.1"/>
    <property type="molecule type" value="Genomic_DNA"/>
</dbReference>
<evidence type="ECO:0000256" key="3">
    <source>
        <dbReference type="ARBA" id="ARBA00022801"/>
    </source>
</evidence>
<evidence type="ECO:0000259" key="6">
    <source>
        <dbReference type="Pfam" id="PF00082"/>
    </source>
</evidence>
<comment type="similarity">
    <text evidence="1 5">Belongs to the peptidase S8 family.</text>
</comment>